<evidence type="ECO:0000313" key="2">
    <source>
        <dbReference type="Proteomes" id="UP001596310"/>
    </source>
</evidence>
<keyword evidence="2" id="KW-1185">Reference proteome</keyword>
<dbReference type="Proteomes" id="UP001596310">
    <property type="component" value="Unassembled WGS sequence"/>
</dbReference>
<gene>
    <name evidence="1" type="ORF">ACFQHW_02360</name>
</gene>
<organism evidence="1 2">
    <name type="scientific">Lapidilactobacillus achengensis</name>
    <dbReference type="NCBI Taxonomy" id="2486000"/>
    <lineage>
        <taxon>Bacteria</taxon>
        <taxon>Bacillati</taxon>
        <taxon>Bacillota</taxon>
        <taxon>Bacilli</taxon>
        <taxon>Lactobacillales</taxon>
        <taxon>Lactobacillaceae</taxon>
        <taxon>Lapidilactobacillus</taxon>
    </lineage>
</organism>
<sequence length="137" mass="15557">MKASKLMTAQLNYSLADLFQQLQRYHRAGQAVDLTVSAGPKRFMLLDDELWTNDAATARANKRIQALAPAPITFSFTVDHPTWAHHFVTLVSRPQQPLNFTIKSQAFFDRDQLTGRYSDQHPNLLTLVDLLSKTDLD</sequence>
<accession>A0ABW1UM26</accession>
<comment type="caution">
    <text evidence="1">The sequence shown here is derived from an EMBL/GenBank/DDBJ whole genome shotgun (WGS) entry which is preliminary data.</text>
</comment>
<proteinExistence type="predicted"/>
<protein>
    <submittedName>
        <fullName evidence="1">Uncharacterized protein</fullName>
    </submittedName>
</protein>
<reference evidence="2" key="1">
    <citation type="journal article" date="2019" name="Int. J. Syst. Evol. Microbiol.">
        <title>The Global Catalogue of Microorganisms (GCM) 10K type strain sequencing project: providing services to taxonomists for standard genome sequencing and annotation.</title>
        <authorList>
            <consortium name="The Broad Institute Genomics Platform"/>
            <consortium name="The Broad Institute Genome Sequencing Center for Infectious Disease"/>
            <person name="Wu L."/>
            <person name="Ma J."/>
        </authorList>
    </citation>
    <scope>NUCLEOTIDE SEQUENCE [LARGE SCALE GENOMIC DNA]</scope>
    <source>
        <strain evidence="2">CCM 8897</strain>
    </source>
</reference>
<dbReference type="EMBL" id="JBHSSM010000007">
    <property type="protein sequence ID" value="MFC6314408.1"/>
    <property type="molecule type" value="Genomic_DNA"/>
</dbReference>
<dbReference type="RefSeq" id="WP_125599580.1">
    <property type="nucleotide sequence ID" value="NZ_JBHSSM010000007.1"/>
</dbReference>
<evidence type="ECO:0000313" key="1">
    <source>
        <dbReference type="EMBL" id="MFC6314408.1"/>
    </source>
</evidence>
<name>A0ABW1UM26_9LACO</name>